<dbReference type="Proteomes" id="UP001176517">
    <property type="component" value="Unassembled WGS sequence"/>
</dbReference>
<protein>
    <submittedName>
        <fullName evidence="2">Uncharacterized protein</fullName>
    </submittedName>
</protein>
<gene>
    <name evidence="2" type="ORF">OC846_002989</name>
</gene>
<reference evidence="2" key="1">
    <citation type="journal article" date="2023" name="PhytoFront">
        <title>Draft Genome Resources of Seven Strains of Tilletia horrida, Causal Agent of Kernel Smut of Rice.</title>
        <authorList>
            <person name="Khanal S."/>
            <person name="Antony Babu S."/>
            <person name="Zhou X.G."/>
        </authorList>
    </citation>
    <scope>NUCLEOTIDE SEQUENCE</scope>
    <source>
        <strain evidence="2">TX6</strain>
    </source>
</reference>
<keyword evidence="3" id="KW-1185">Reference proteome</keyword>
<feature type="chain" id="PRO_5043033373" evidence="1">
    <location>
        <begin position="18"/>
        <end position="305"/>
    </location>
</feature>
<evidence type="ECO:0000256" key="1">
    <source>
        <dbReference type="SAM" id="SignalP"/>
    </source>
</evidence>
<feature type="signal peptide" evidence="1">
    <location>
        <begin position="1"/>
        <end position="17"/>
    </location>
</feature>
<accession>A0AAN6GSR0</accession>
<sequence>MHSLILLSLFGILNVASLSLSRAAAPRTLQGADACQPTVDQPHIFRGIIALQSHPIGRDFRTNNSAVTRLYAGPNTLQTIPTLTFYKSLSDLQPDNYHFEKVIATPCAIVAGATKLQDPSLGPFPWDSVESGILRRQSNHSQCLKAINYDLSHYYADDPDFSYTGEFNETEAYFEYVPCPKTDKHILNGDFLWGWAYNSSIEGKTLNVHPRRPLGSIALTYSGTDFHAFSQHGGIHPDQTGYQATTVALTSYNGPQPFYRWTFLQLVGAYNGNVAKTKAYIDKRILTLNWFYGEDPYKWYHRILH</sequence>
<dbReference type="EMBL" id="JAPDMZ010000066">
    <property type="protein sequence ID" value="KAK0552238.1"/>
    <property type="molecule type" value="Genomic_DNA"/>
</dbReference>
<evidence type="ECO:0000313" key="3">
    <source>
        <dbReference type="Proteomes" id="UP001176517"/>
    </source>
</evidence>
<proteinExistence type="predicted"/>
<keyword evidence="1" id="KW-0732">Signal</keyword>
<organism evidence="2 3">
    <name type="scientific">Tilletia horrida</name>
    <dbReference type="NCBI Taxonomy" id="155126"/>
    <lineage>
        <taxon>Eukaryota</taxon>
        <taxon>Fungi</taxon>
        <taxon>Dikarya</taxon>
        <taxon>Basidiomycota</taxon>
        <taxon>Ustilaginomycotina</taxon>
        <taxon>Exobasidiomycetes</taxon>
        <taxon>Tilletiales</taxon>
        <taxon>Tilletiaceae</taxon>
        <taxon>Tilletia</taxon>
    </lineage>
</organism>
<name>A0AAN6GSR0_9BASI</name>
<dbReference type="AlphaFoldDB" id="A0AAN6GSR0"/>
<comment type="caution">
    <text evidence="2">The sequence shown here is derived from an EMBL/GenBank/DDBJ whole genome shotgun (WGS) entry which is preliminary data.</text>
</comment>
<evidence type="ECO:0000313" key="2">
    <source>
        <dbReference type="EMBL" id="KAK0552238.1"/>
    </source>
</evidence>